<gene>
    <name evidence="1" type="ORF">RFI_22499</name>
</gene>
<protein>
    <submittedName>
        <fullName evidence="1">Uncharacterized protein</fullName>
    </submittedName>
</protein>
<organism evidence="1 2">
    <name type="scientific">Reticulomyxa filosa</name>
    <dbReference type="NCBI Taxonomy" id="46433"/>
    <lineage>
        <taxon>Eukaryota</taxon>
        <taxon>Sar</taxon>
        <taxon>Rhizaria</taxon>
        <taxon>Retaria</taxon>
        <taxon>Foraminifera</taxon>
        <taxon>Monothalamids</taxon>
        <taxon>Reticulomyxidae</taxon>
        <taxon>Reticulomyxa</taxon>
    </lineage>
</organism>
<sequence>VINGNNIIYVEAKSPFQIVCVEANGIGILKKIVINQRKSVFINEIDMFVLVQMTIAPDIVTNNSADSVPIPITTPTFIPQFSPISTLSTNLSMAPTDPTTNPTASLTKIPMLNPICRASCMVGSGSNTIFSFRSKNSCCRNIFDRFQSELEDRNFTNWTSTTIVRVASWKQMLVDIIRSMEVPNDDLFVANDISFAMKQDMEDLFDSVVCGWLRKTKEHFIDIIDE</sequence>
<evidence type="ECO:0000313" key="2">
    <source>
        <dbReference type="Proteomes" id="UP000023152"/>
    </source>
</evidence>
<evidence type="ECO:0000313" key="1">
    <source>
        <dbReference type="EMBL" id="ETO14869.1"/>
    </source>
</evidence>
<accession>X6MM23</accession>
<name>X6MM23_RETFI</name>
<keyword evidence="2" id="KW-1185">Reference proteome</keyword>
<dbReference type="AlphaFoldDB" id="X6MM23"/>
<feature type="non-terminal residue" evidence="1">
    <location>
        <position position="1"/>
    </location>
</feature>
<dbReference type="Proteomes" id="UP000023152">
    <property type="component" value="Unassembled WGS sequence"/>
</dbReference>
<reference evidence="1 2" key="1">
    <citation type="journal article" date="2013" name="Curr. Biol.">
        <title>The Genome of the Foraminiferan Reticulomyxa filosa.</title>
        <authorList>
            <person name="Glockner G."/>
            <person name="Hulsmann N."/>
            <person name="Schleicher M."/>
            <person name="Noegel A.A."/>
            <person name="Eichinger L."/>
            <person name="Gallinger C."/>
            <person name="Pawlowski J."/>
            <person name="Sierra R."/>
            <person name="Euteneuer U."/>
            <person name="Pillet L."/>
            <person name="Moustafa A."/>
            <person name="Platzer M."/>
            <person name="Groth M."/>
            <person name="Szafranski K."/>
            <person name="Schliwa M."/>
        </authorList>
    </citation>
    <scope>NUCLEOTIDE SEQUENCE [LARGE SCALE GENOMIC DNA]</scope>
</reference>
<proteinExistence type="predicted"/>
<comment type="caution">
    <text evidence="1">The sequence shown here is derived from an EMBL/GenBank/DDBJ whole genome shotgun (WGS) entry which is preliminary data.</text>
</comment>
<dbReference type="EMBL" id="ASPP01019695">
    <property type="protein sequence ID" value="ETO14869.1"/>
    <property type="molecule type" value="Genomic_DNA"/>
</dbReference>